<comment type="caution">
    <text evidence="1">The sequence shown here is derived from an EMBL/GenBank/DDBJ whole genome shotgun (WGS) entry which is preliminary data.</text>
</comment>
<accession>A0A1G5MD04</accession>
<reference evidence="2" key="1">
    <citation type="submission" date="2016-10" db="EMBL/GenBank/DDBJ databases">
        <authorList>
            <person name="de Groot N.N."/>
        </authorList>
    </citation>
    <scope>NUCLEOTIDE SEQUENCE [LARGE SCALE GENOMIC DNA]</scope>
    <source>
        <strain evidence="2">DSM 15758</strain>
    </source>
</reference>
<evidence type="ECO:0000313" key="2">
    <source>
        <dbReference type="Proteomes" id="UP000183046"/>
    </source>
</evidence>
<dbReference type="GeneID" id="80427832"/>
<protein>
    <submittedName>
        <fullName evidence="1">Uncharacterized protein</fullName>
    </submittedName>
</protein>
<gene>
    <name evidence="1" type="ORF">SAMN05216279_101516</name>
</gene>
<name>A0A1G5MD04_9PSED</name>
<organism evidence="1 2">
    <name type="scientific">Pseudomonas oryzihabitans</name>
    <dbReference type="NCBI Taxonomy" id="47885"/>
    <lineage>
        <taxon>Bacteria</taxon>
        <taxon>Pseudomonadati</taxon>
        <taxon>Pseudomonadota</taxon>
        <taxon>Gammaproteobacteria</taxon>
        <taxon>Pseudomonadales</taxon>
        <taxon>Pseudomonadaceae</taxon>
        <taxon>Pseudomonas</taxon>
    </lineage>
</organism>
<proteinExistence type="predicted"/>
<dbReference type="EMBL" id="FMWB01000001">
    <property type="protein sequence ID" value="SCZ22310.1"/>
    <property type="molecule type" value="Genomic_DNA"/>
</dbReference>
<dbReference type="Proteomes" id="UP000183046">
    <property type="component" value="Unassembled WGS sequence"/>
</dbReference>
<dbReference type="AlphaFoldDB" id="A0A1G5MD04"/>
<dbReference type="RefSeq" id="WP_007158915.1">
    <property type="nucleotide sequence ID" value="NZ_CP022198.1"/>
</dbReference>
<evidence type="ECO:0000313" key="1">
    <source>
        <dbReference type="EMBL" id="SCZ22310.1"/>
    </source>
</evidence>
<sequence length="43" mass="5110">MNDRIQALMLDLLARLGLVKAIPIPSREREQLAAQRRRQQQRR</sequence>